<dbReference type="RefSeq" id="WP_305997407.1">
    <property type="nucleotide sequence ID" value="NZ_JAVALS010000014.1"/>
</dbReference>
<feature type="transmembrane region" description="Helical" evidence="1">
    <location>
        <begin position="83"/>
        <end position="105"/>
    </location>
</feature>
<feature type="transmembrane region" description="Helical" evidence="1">
    <location>
        <begin position="132"/>
        <end position="154"/>
    </location>
</feature>
<proteinExistence type="predicted"/>
<keyword evidence="1" id="KW-1133">Transmembrane helix</keyword>
<evidence type="ECO:0000313" key="3">
    <source>
        <dbReference type="Proteomes" id="UP001232725"/>
    </source>
</evidence>
<name>A0ABT9IS11_9MICC</name>
<evidence type="ECO:0000256" key="1">
    <source>
        <dbReference type="SAM" id="Phobius"/>
    </source>
</evidence>
<feature type="transmembrane region" description="Helical" evidence="1">
    <location>
        <begin position="201"/>
        <end position="223"/>
    </location>
</feature>
<evidence type="ECO:0008006" key="4">
    <source>
        <dbReference type="Google" id="ProtNLM"/>
    </source>
</evidence>
<feature type="transmembrane region" description="Helical" evidence="1">
    <location>
        <begin position="16"/>
        <end position="40"/>
    </location>
</feature>
<dbReference type="EMBL" id="JAVALS010000014">
    <property type="protein sequence ID" value="MDP5228358.1"/>
    <property type="molecule type" value="Genomic_DNA"/>
</dbReference>
<comment type="caution">
    <text evidence="2">The sequence shown here is derived from an EMBL/GenBank/DDBJ whole genome shotgun (WGS) entry which is preliminary data.</text>
</comment>
<sequence length="228" mass="24473">MSRVLAVSRMQLINKWTFLGVPAVILGGSLLLSLVIFAIIPVEDKRTGGAAFAPLWYFFVLGIQSLTLTFPFSLGMSVSRKSYFLGTHLAFGGVALGLAVVFWAGSQLERLTGGWWLNGYFFRIPYVIDGPWWHSMVIPFVAAMFFFSVGFWAATVYRRWGVTGTLIGVISLAVLVVAAVVLVTVSGSWPAVGGFFVQAQAIGVAGIVALLAAALGTGSFITLRRTAV</sequence>
<protein>
    <recommendedName>
        <fullName evidence="4">ABC transporter permease</fullName>
    </recommendedName>
</protein>
<keyword evidence="1" id="KW-0472">Membrane</keyword>
<keyword evidence="1" id="KW-0812">Transmembrane</keyword>
<feature type="transmembrane region" description="Helical" evidence="1">
    <location>
        <begin position="166"/>
        <end position="189"/>
    </location>
</feature>
<accession>A0ABT9IS11</accession>
<gene>
    <name evidence="2" type="ORF">Q9R02_14435</name>
</gene>
<organism evidence="2 3">
    <name type="scientific">Arthrobacter horti</name>
    <dbReference type="NCBI Taxonomy" id="3068273"/>
    <lineage>
        <taxon>Bacteria</taxon>
        <taxon>Bacillati</taxon>
        <taxon>Actinomycetota</taxon>
        <taxon>Actinomycetes</taxon>
        <taxon>Micrococcales</taxon>
        <taxon>Micrococcaceae</taxon>
        <taxon>Arthrobacter</taxon>
    </lineage>
</organism>
<feature type="transmembrane region" description="Helical" evidence="1">
    <location>
        <begin position="55"/>
        <end position="76"/>
    </location>
</feature>
<evidence type="ECO:0000313" key="2">
    <source>
        <dbReference type="EMBL" id="MDP5228358.1"/>
    </source>
</evidence>
<reference evidence="2 3" key="1">
    <citation type="submission" date="2023-08" db="EMBL/GenBank/DDBJ databases">
        <title>Arthrobacter horti sp. nov., isolated from forest soil.</title>
        <authorList>
            <person name="Park M."/>
        </authorList>
    </citation>
    <scope>NUCLEOTIDE SEQUENCE [LARGE SCALE GENOMIC DNA]</scope>
    <source>
        <strain evidence="2 3">YJM1</strain>
    </source>
</reference>
<dbReference type="Proteomes" id="UP001232725">
    <property type="component" value="Unassembled WGS sequence"/>
</dbReference>
<keyword evidence="3" id="KW-1185">Reference proteome</keyword>